<dbReference type="SMART" id="SM00409">
    <property type="entry name" value="IG"/>
    <property type="match status" value="6"/>
</dbReference>
<dbReference type="Proteomes" id="UP000264820">
    <property type="component" value="Unplaced"/>
</dbReference>
<dbReference type="STRING" id="109280.ENSHCOP00000001690"/>
<dbReference type="InterPro" id="IPR013783">
    <property type="entry name" value="Ig-like_fold"/>
</dbReference>
<dbReference type="CDD" id="cd00096">
    <property type="entry name" value="Ig"/>
    <property type="match status" value="3"/>
</dbReference>
<dbReference type="InterPro" id="IPR003598">
    <property type="entry name" value="Ig_sub2"/>
</dbReference>
<keyword evidence="3" id="KW-0472">Membrane</keyword>
<dbReference type="Gene3D" id="2.60.40.10">
    <property type="entry name" value="Immunoglobulins"/>
    <property type="match status" value="7"/>
</dbReference>
<evidence type="ECO:0000313" key="7">
    <source>
        <dbReference type="Proteomes" id="UP000264820"/>
    </source>
</evidence>
<feature type="domain" description="Ig-like" evidence="5">
    <location>
        <begin position="81"/>
        <end position="169"/>
    </location>
</feature>
<dbReference type="SMART" id="SM00408">
    <property type="entry name" value="IGc2"/>
    <property type="match status" value="6"/>
</dbReference>
<evidence type="ECO:0000256" key="3">
    <source>
        <dbReference type="SAM" id="Phobius"/>
    </source>
</evidence>
<reference evidence="6" key="2">
    <citation type="submission" date="2025-09" db="UniProtKB">
        <authorList>
            <consortium name="Ensembl"/>
        </authorList>
    </citation>
    <scope>IDENTIFICATION</scope>
</reference>
<keyword evidence="1 4" id="KW-0732">Signal</keyword>
<dbReference type="SUPFAM" id="SSF48726">
    <property type="entry name" value="Immunoglobulin"/>
    <property type="match status" value="6"/>
</dbReference>
<feature type="domain" description="Ig-like" evidence="5">
    <location>
        <begin position="180"/>
        <end position="260"/>
    </location>
</feature>
<feature type="chain" id="PRO_5018635019" evidence="4">
    <location>
        <begin position="21"/>
        <end position="849"/>
    </location>
</feature>
<keyword evidence="3" id="KW-0812">Transmembrane</keyword>
<dbReference type="InterPro" id="IPR013098">
    <property type="entry name" value="Ig_I-set"/>
</dbReference>
<dbReference type="Pfam" id="PF07679">
    <property type="entry name" value="I-set"/>
    <property type="match status" value="1"/>
</dbReference>
<feature type="domain" description="Ig-like" evidence="5">
    <location>
        <begin position="550"/>
        <end position="616"/>
    </location>
</feature>
<dbReference type="Ensembl" id="ENSHCOT00000011665.1">
    <property type="protein sequence ID" value="ENSHCOP00000001690.1"/>
    <property type="gene ID" value="ENSHCOG00000002700.1"/>
</dbReference>
<sequence>MGYIEVFGVMHLAALCSALAYEDVTSMLMDNVPTSAPPTENQTIYVTSMSRNIFPTSEASTETPTSEASTETQTVYEPPVPSLQLQSPWWDVFPFEKADFGCSVNSSSDWIFIWYRNGQRLYDVDQNVSSNLSNQAALTITAESQAQSGKYSCKAHHEVKGESIHSNLIELKVYANKPKPMLVLNSKWQKMFPGESVTFQCVMNISFGWHYLWYQNDKQIHGSLENSFRIISLTVSDSGRYYCKAKRGQNPFYTEQSETSMLEVSEPPTPTMKLRTSWSDVFQMESVELICDVGRPNWTITWHRNGMALQEDPALVLSFGGSLLNITSASRAHGGRYACKAHLESRGVSSDFSKTTSVTVYENIPKPSLSKDPVLTSMYVGENVTFTCKVHVGSGWVYHWFKDEKKLVATDKTLRIKLGPHDEGIYWCKATRGQRTATDISERVTQEVLEIPLPSLMRSSQWADVFPTESVTLSCTMVNSSGWTYTWHRDNRVIPSDDAVSFGPDGATLSIRSASTSHEGQYCCWGKLKDRAVSSNCTSGMTLRVYDNKPIAKLGQDPEDVVMHTGDSVSYSCHINQSSGWEYVWYQNDIRLSVSGNNYTIRSVDKTNTGSYKCEAVRGRTTRIFKTEQSQALRLQVEERPSANIMVLTGWSEVFSTDSLVLMCEVKGSEEMWTFKWFMEGQWIMNSTSDKYTVTPQNDPVQSQYICQGIQSGRPSYSQRSDALATKNLLLKRRVLLSISGCILFGIVAVFFGCVVLRVTRRKADHFEGPEEAELFLTMAQLKDRDDAPCPLVDYITDEKLNDLAKEEADIICSEETPLSVTSQDDQVVTTESCEKPPAQEGALVSFQH</sequence>
<protein>
    <submittedName>
        <fullName evidence="6">Hemicentin-1-like</fullName>
    </submittedName>
</protein>
<dbReference type="PANTHER" id="PTHR11481">
    <property type="entry name" value="IMMUNOGLOBULIN FC RECEPTOR"/>
    <property type="match status" value="1"/>
</dbReference>
<evidence type="ECO:0000256" key="2">
    <source>
        <dbReference type="ARBA" id="ARBA00023157"/>
    </source>
</evidence>
<dbReference type="Pfam" id="PF13895">
    <property type="entry name" value="Ig_2"/>
    <property type="match status" value="1"/>
</dbReference>
<dbReference type="Pfam" id="PF13927">
    <property type="entry name" value="Ig_3"/>
    <property type="match status" value="4"/>
</dbReference>
<organism evidence="6 7">
    <name type="scientific">Hippocampus comes</name>
    <name type="common">Tiger tail seahorse</name>
    <dbReference type="NCBI Taxonomy" id="109280"/>
    <lineage>
        <taxon>Eukaryota</taxon>
        <taxon>Metazoa</taxon>
        <taxon>Chordata</taxon>
        <taxon>Craniata</taxon>
        <taxon>Vertebrata</taxon>
        <taxon>Euteleostomi</taxon>
        <taxon>Actinopterygii</taxon>
        <taxon>Neopterygii</taxon>
        <taxon>Teleostei</taxon>
        <taxon>Neoteleostei</taxon>
        <taxon>Acanthomorphata</taxon>
        <taxon>Syngnathiaria</taxon>
        <taxon>Syngnathiformes</taxon>
        <taxon>Syngnathoidei</taxon>
        <taxon>Syngnathidae</taxon>
        <taxon>Hippocampus</taxon>
    </lineage>
</organism>
<dbReference type="InterPro" id="IPR036179">
    <property type="entry name" value="Ig-like_dom_sf"/>
</dbReference>
<feature type="domain" description="Ig-like" evidence="5">
    <location>
        <begin position="270"/>
        <end position="349"/>
    </location>
</feature>
<evidence type="ECO:0000259" key="5">
    <source>
        <dbReference type="PROSITE" id="PS50835"/>
    </source>
</evidence>
<dbReference type="GO" id="GO:0007166">
    <property type="term" value="P:cell surface receptor signaling pathway"/>
    <property type="evidence" value="ECO:0007669"/>
    <property type="project" value="TreeGrafter"/>
</dbReference>
<dbReference type="PROSITE" id="PS50835">
    <property type="entry name" value="IG_LIKE"/>
    <property type="match status" value="7"/>
</dbReference>
<feature type="transmembrane region" description="Helical" evidence="3">
    <location>
        <begin position="735"/>
        <end position="757"/>
    </location>
</feature>
<dbReference type="GeneID" id="109528638"/>
<dbReference type="GO" id="GO:0004888">
    <property type="term" value="F:transmembrane signaling receptor activity"/>
    <property type="evidence" value="ECO:0007669"/>
    <property type="project" value="TreeGrafter"/>
</dbReference>
<dbReference type="InterPro" id="IPR050488">
    <property type="entry name" value="Ig_Fc_receptor"/>
</dbReference>
<dbReference type="KEGG" id="hcq:109528638"/>
<dbReference type="AlphaFoldDB" id="A0A3Q2XBP1"/>
<evidence type="ECO:0000313" key="6">
    <source>
        <dbReference type="Ensembl" id="ENSHCOP00000001690.1"/>
    </source>
</evidence>
<dbReference type="PANTHER" id="PTHR11481:SF112">
    <property type="entry name" value="FC RECEPTOR-LIKE PROTEIN 4-RELATED"/>
    <property type="match status" value="1"/>
</dbReference>
<dbReference type="OrthoDB" id="10012075at2759"/>
<reference evidence="6" key="1">
    <citation type="submission" date="2025-08" db="UniProtKB">
        <authorList>
            <consortium name="Ensembl"/>
        </authorList>
    </citation>
    <scope>IDENTIFICATION</scope>
</reference>
<dbReference type="RefSeq" id="XP_019747053.1">
    <property type="nucleotide sequence ID" value="XM_019891494.1"/>
</dbReference>
<proteinExistence type="predicted"/>
<dbReference type="InterPro" id="IPR007110">
    <property type="entry name" value="Ig-like_dom"/>
</dbReference>
<keyword evidence="3" id="KW-1133">Transmembrane helix</keyword>
<evidence type="ECO:0000256" key="1">
    <source>
        <dbReference type="ARBA" id="ARBA00022729"/>
    </source>
</evidence>
<accession>A0A3Q2XBP1</accession>
<name>A0A3Q2XBP1_HIPCM</name>
<keyword evidence="7" id="KW-1185">Reference proteome</keyword>
<dbReference type="GO" id="GO:0006955">
    <property type="term" value="P:immune response"/>
    <property type="evidence" value="ECO:0007669"/>
    <property type="project" value="TreeGrafter"/>
</dbReference>
<dbReference type="GeneTree" id="ENSGT00940000165428"/>
<dbReference type="GO" id="GO:0009897">
    <property type="term" value="C:external side of plasma membrane"/>
    <property type="evidence" value="ECO:0007669"/>
    <property type="project" value="TreeGrafter"/>
</dbReference>
<feature type="signal peptide" evidence="4">
    <location>
        <begin position="1"/>
        <end position="20"/>
    </location>
</feature>
<evidence type="ECO:0000256" key="4">
    <source>
        <dbReference type="SAM" id="SignalP"/>
    </source>
</evidence>
<feature type="domain" description="Ig-like" evidence="5">
    <location>
        <begin position="367"/>
        <end position="445"/>
    </location>
</feature>
<dbReference type="InterPro" id="IPR003599">
    <property type="entry name" value="Ig_sub"/>
</dbReference>
<feature type="domain" description="Ig-like" evidence="5">
    <location>
        <begin position="454"/>
        <end position="534"/>
    </location>
</feature>
<feature type="domain" description="Ig-like" evidence="5">
    <location>
        <begin position="641"/>
        <end position="708"/>
    </location>
</feature>
<keyword evidence="2" id="KW-1015">Disulfide bond</keyword>
<dbReference type="OMA" id="EWIYKWY"/>